<comment type="caution">
    <text evidence="11">The sequence shown here is derived from an EMBL/GenBank/DDBJ whole genome shotgun (WGS) entry which is preliminary data.</text>
</comment>
<dbReference type="Proteomes" id="UP000243507">
    <property type="component" value="Unassembled WGS sequence"/>
</dbReference>
<evidence type="ECO:0000313" key="11">
    <source>
        <dbReference type="EMBL" id="PCD78049.1"/>
    </source>
</evidence>
<dbReference type="GO" id="GO:0006508">
    <property type="term" value="P:proteolysis"/>
    <property type="evidence" value="ECO:0007669"/>
    <property type="project" value="InterPro"/>
</dbReference>
<sequence length="621" mass="65412">MAITATKLMGWVRFGLFALILAALPVRVFAAPYAALVMDMRSGEILYSKNADTRLHPASLTKMMTLYITFQAVERGEISLDQMVTVSANAASQPPSRLGLRAGQKIAVRYLIRAAAVKSANDAAAALGDAIGGNQARFAERMNRTAKALGMRNTTFRNANGLTQAGHLSTASDMTILGRHLFYDFPQYYNIFSRKTADAGMAKVYNTNRRFLNDYEGADGIKTGYTVAAGFNLTASAKRGNKRIIATVFGGSSTAQRNAKMAELLDLGFKRASGRSPENRPSAPAADTQMLMASNAGSTSGLSAQRIRVSGAVSKSPFPKRRPGVPGADADAIQMALAQAQAEAQARALAEKIAADVTVEPEAVAAKLAEADAKPEPEAEIQLAEAIAPATGPRPMPRPRHIAALAPAPVEPEATRIAATEPVEAPVEDEATALAALAVEAPVAQTEIAALAPAPAPEPSGFAQSTEPQPETLRLASAMMDDILRNEADVEAQGDAEPAFVQSTEPQPETRAARSDKVILAALTPPAPAPHQQPKVVARASSSGGRGHGVSLGYYNSKFAAERALLTIALMETDTLGEALRKVASRPKGFEANFVGMSRDMAELACARLTARAQKCSVIGP</sequence>
<evidence type="ECO:0000256" key="4">
    <source>
        <dbReference type="ARBA" id="ARBA00022960"/>
    </source>
</evidence>
<accession>A0A2A4CV89</accession>
<dbReference type="PRINTS" id="PR00725">
    <property type="entry name" value="DADACBPTASE1"/>
</dbReference>
<keyword evidence="5" id="KW-0573">Peptidoglycan synthesis</keyword>
<proteinExistence type="inferred from homology"/>
<dbReference type="InterPro" id="IPR001967">
    <property type="entry name" value="Peptidase_S11_N"/>
</dbReference>
<dbReference type="EMBL" id="NTJD01000001">
    <property type="protein sequence ID" value="PCD78049.1"/>
    <property type="molecule type" value="Genomic_DNA"/>
</dbReference>
<dbReference type="GO" id="GO:0009252">
    <property type="term" value="P:peptidoglycan biosynthetic process"/>
    <property type="evidence" value="ECO:0007669"/>
    <property type="project" value="UniProtKB-KW"/>
</dbReference>
<reference evidence="11 12" key="1">
    <citation type="submission" date="2017-09" db="EMBL/GenBank/DDBJ databases">
        <title>A multilocus sequence analysis scheme for characterization of bacteria in the genus Thioclava.</title>
        <authorList>
            <person name="Liu Y."/>
            <person name="Shao Z."/>
        </authorList>
    </citation>
    <scope>NUCLEOTIDE SEQUENCE [LARGE SCALE GENOMIC DNA]</scope>
    <source>
        <strain evidence="11 12">CAU 1312</strain>
    </source>
</reference>
<dbReference type="GO" id="GO:0008360">
    <property type="term" value="P:regulation of cell shape"/>
    <property type="evidence" value="ECO:0007669"/>
    <property type="project" value="UniProtKB-KW"/>
</dbReference>
<dbReference type="OrthoDB" id="9795979at2"/>
<evidence type="ECO:0000256" key="8">
    <source>
        <dbReference type="PIRSR" id="PIRSR618044-2"/>
    </source>
</evidence>
<gene>
    <name evidence="11" type="ORF">CLN94_01710</name>
</gene>
<keyword evidence="11" id="KW-0121">Carboxypeptidase</keyword>
<evidence type="ECO:0000256" key="7">
    <source>
        <dbReference type="PIRSR" id="PIRSR618044-1"/>
    </source>
</evidence>
<feature type="domain" description="Peptidase S11 D-alanyl-D-alanine carboxypeptidase A N-terminal" evidence="10">
    <location>
        <begin position="34"/>
        <end position="252"/>
    </location>
</feature>
<keyword evidence="4" id="KW-0133">Cell shape</keyword>
<feature type="active site" description="Proton acceptor" evidence="7">
    <location>
        <position position="62"/>
    </location>
</feature>
<keyword evidence="3" id="KW-0378">Hydrolase</keyword>
<feature type="active site" description="Acyl-ester intermediate" evidence="7">
    <location>
        <position position="59"/>
    </location>
</feature>
<keyword evidence="12" id="KW-1185">Reference proteome</keyword>
<keyword evidence="11" id="KW-0645">Protease</keyword>
<dbReference type="InterPro" id="IPR018044">
    <property type="entry name" value="Peptidase_S11"/>
</dbReference>
<dbReference type="InterPro" id="IPR012338">
    <property type="entry name" value="Beta-lactam/transpept-like"/>
</dbReference>
<dbReference type="Pfam" id="PF00768">
    <property type="entry name" value="Peptidase_S11"/>
    <property type="match status" value="1"/>
</dbReference>
<name>A0A2A4CV89_9RHOB</name>
<evidence type="ECO:0000256" key="5">
    <source>
        <dbReference type="ARBA" id="ARBA00022984"/>
    </source>
</evidence>
<evidence type="ECO:0000256" key="6">
    <source>
        <dbReference type="ARBA" id="ARBA00023316"/>
    </source>
</evidence>
<evidence type="ECO:0000256" key="3">
    <source>
        <dbReference type="ARBA" id="ARBA00022801"/>
    </source>
</evidence>
<feature type="active site" evidence="7">
    <location>
        <position position="119"/>
    </location>
</feature>
<evidence type="ECO:0000259" key="10">
    <source>
        <dbReference type="Pfam" id="PF00768"/>
    </source>
</evidence>
<keyword evidence="2" id="KW-0732">Signal</keyword>
<evidence type="ECO:0000256" key="2">
    <source>
        <dbReference type="ARBA" id="ARBA00022729"/>
    </source>
</evidence>
<evidence type="ECO:0000256" key="1">
    <source>
        <dbReference type="ARBA" id="ARBA00007164"/>
    </source>
</evidence>
<dbReference type="AlphaFoldDB" id="A0A2A4CV89"/>
<dbReference type="SUPFAM" id="SSF56601">
    <property type="entry name" value="beta-lactamase/transpeptidase-like"/>
    <property type="match status" value="1"/>
</dbReference>
<dbReference type="GO" id="GO:0009002">
    <property type="term" value="F:serine-type D-Ala-D-Ala carboxypeptidase activity"/>
    <property type="evidence" value="ECO:0007669"/>
    <property type="project" value="InterPro"/>
</dbReference>
<keyword evidence="6" id="KW-0961">Cell wall biogenesis/degradation</keyword>
<evidence type="ECO:0000313" key="12">
    <source>
        <dbReference type="Proteomes" id="UP000243507"/>
    </source>
</evidence>
<dbReference type="Gene3D" id="3.40.710.10">
    <property type="entry name" value="DD-peptidase/beta-lactamase superfamily"/>
    <property type="match status" value="1"/>
</dbReference>
<dbReference type="PANTHER" id="PTHR21581">
    <property type="entry name" value="D-ALANYL-D-ALANINE CARBOXYPEPTIDASE"/>
    <property type="match status" value="1"/>
</dbReference>
<evidence type="ECO:0000256" key="9">
    <source>
        <dbReference type="RuleBase" id="RU004016"/>
    </source>
</evidence>
<feature type="binding site" evidence="8">
    <location>
        <position position="222"/>
    </location>
    <ligand>
        <name>substrate</name>
    </ligand>
</feature>
<protein>
    <submittedName>
        <fullName evidence="11">D-alanyl-D-alanine carboxypeptidase</fullName>
    </submittedName>
</protein>
<organism evidence="11 12">
    <name type="scientific">Pseudothioclava arenosa</name>
    <dbReference type="NCBI Taxonomy" id="1795308"/>
    <lineage>
        <taxon>Bacteria</taxon>
        <taxon>Pseudomonadati</taxon>
        <taxon>Pseudomonadota</taxon>
        <taxon>Alphaproteobacteria</taxon>
        <taxon>Rhodobacterales</taxon>
        <taxon>Paracoccaceae</taxon>
        <taxon>Pseudothioclava</taxon>
    </lineage>
</organism>
<dbReference type="PANTHER" id="PTHR21581:SF6">
    <property type="entry name" value="TRAFFICKING PROTEIN PARTICLE COMPLEX SUBUNIT 12"/>
    <property type="match status" value="1"/>
</dbReference>
<dbReference type="RefSeq" id="WP_096430401.1">
    <property type="nucleotide sequence ID" value="NZ_NTJD01000001.1"/>
</dbReference>
<comment type="similarity">
    <text evidence="1 9">Belongs to the peptidase S11 family.</text>
</comment>
<dbReference type="GO" id="GO:0071555">
    <property type="term" value="P:cell wall organization"/>
    <property type="evidence" value="ECO:0007669"/>
    <property type="project" value="UniProtKB-KW"/>
</dbReference>